<evidence type="ECO:0000313" key="3">
    <source>
        <dbReference type="Proteomes" id="UP000318741"/>
    </source>
</evidence>
<dbReference type="RefSeq" id="WP_145357240.1">
    <property type="nucleotide sequence ID" value="NZ_CP036265.1"/>
</dbReference>
<keyword evidence="3" id="KW-1185">Reference proteome</keyword>
<organism evidence="2 3">
    <name type="scientific">Alienimonas californiensis</name>
    <dbReference type="NCBI Taxonomy" id="2527989"/>
    <lineage>
        <taxon>Bacteria</taxon>
        <taxon>Pseudomonadati</taxon>
        <taxon>Planctomycetota</taxon>
        <taxon>Planctomycetia</taxon>
        <taxon>Planctomycetales</taxon>
        <taxon>Planctomycetaceae</taxon>
        <taxon>Alienimonas</taxon>
    </lineage>
</organism>
<dbReference type="AlphaFoldDB" id="A0A517P4Y3"/>
<accession>A0A517P4Y3</accession>
<name>A0A517P4Y3_9PLAN</name>
<dbReference type="OrthoDB" id="976756at2"/>
<sequence length="339" mass="37096">MRQHLYSTGVTINGQYRAQGAAVTLSNDPADDFINGTKACLNELKGTSTGARLLKEIDESGHVVTVYRTEDKLTGGNSQGGDSAAAGVDMVVALDSKRPDGSTELQEVLARATQDLSGRSKAKKFFGIGKARPKFLPLDAIARLVGASSNHLKEMAAGKRAIPPAVDAKLRVYLYDFLTPGTGQSCFVNFNHLRDNLSEAHKKYLPQGLTWMNRPPAVALGHELIHAWRVMSGRVLFKYGWEEEAMTVGLPPFVNMPLTENQIRVDWGNLAIRPHYEFIQMKTGLVSPKGAGIASGTNTWQGNDKALHANQRLARTAADRRQAMGYNNDTDDADEEWDD</sequence>
<dbReference type="EMBL" id="CP036265">
    <property type="protein sequence ID" value="QDT14421.1"/>
    <property type="molecule type" value="Genomic_DNA"/>
</dbReference>
<dbReference type="KEGG" id="acaf:CA12_04940"/>
<dbReference type="Pfam" id="PF14891">
    <property type="entry name" value="Peptidase_M91"/>
    <property type="match status" value="1"/>
</dbReference>
<evidence type="ECO:0000313" key="2">
    <source>
        <dbReference type="EMBL" id="QDT14421.1"/>
    </source>
</evidence>
<feature type="region of interest" description="Disordered" evidence="1">
    <location>
        <begin position="318"/>
        <end position="339"/>
    </location>
</feature>
<protein>
    <submittedName>
        <fullName evidence="2">Uncharacterized protein</fullName>
    </submittedName>
</protein>
<feature type="compositionally biased region" description="Acidic residues" evidence="1">
    <location>
        <begin position="329"/>
        <end position="339"/>
    </location>
</feature>
<reference evidence="2 3" key="1">
    <citation type="submission" date="2019-02" db="EMBL/GenBank/DDBJ databases">
        <title>Deep-cultivation of Planctomycetes and their phenomic and genomic characterization uncovers novel biology.</title>
        <authorList>
            <person name="Wiegand S."/>
            <person name="Jogler M."/>
            <person name="Boedeker C."/>
            <person name="Pinto D."/>
            <person name="Vollmers J."/>
            <person name="Rivas-Marin E."/>
            <person name="Kohn T."/>
            <person name="Peeters S.H."/>
            <person name="Heuer A."/>
            <person name="Rast P."/>
            <person name="Oberbeckmann S."/>
            <person name="Bunk B."/>
            <person name="Jeske O."/>
            <person name="Meyerdierks A."/>
            <person name="Storesund J.E."/>
            <person name="Kallscheuer N."/>
            <person name="Luecker S."/>
            <person name="Lage O.M."/>
            <person name="Pohl T."/>
            <person name="Merkel B.J."/>
            <person name="Hornburger P."/>
            <person name="Mueller R.-W."/>
            <person name="Bruemmer F."/>
            <person name="Labrenz M."/>
            <person name="Spormann A.M."/>
            <person name="Op den Camp H."/>
            <person name="Overmann J."/>
            <person name="Amann R."/>
            <person name="Jetten M.S.M."/>
            <person name="Mascher T."/>
            <person name="Medema M.H."/>
            <person name="Devos D.P."/>
            <person name="Kaster A.-K."/>
            <person name="Ovreas L."/>
            <person name="Rohde M."/>
            <person name="Galperin M.Y."/>
            <person name="Jogler C."/>
        </authorList>
    </citation>
    <scope>NUCLEOTIDE SEQUENCE [LARGE SCALE GENOMIC DNA]</scope>
    <source>
        <strain evidence="2 3">CA12</strain>
    </source>
</reference>
<evidence type="ECO:0000256" key="1">
    <source>
        <dbReference type="SAM" id="MobiDB-lite"/>
    </source>
</evidence>
<gene>
    <name evidence="2" type="ORF">CA12_04940</name>
</gene>
<proteinExistence type="predicted"/>
<dbReference type="InterPro" id="IPR028208">
    <property type="entry name" value="Effector_pro_NleD-like"/>
</dbReference>
<dbReference type="Proteomes" id="UP000318741">
    <property type="component" value="Chromosome"/>
</dbReference>